<comment type="cofactor">
    <cofactor evidence="3">
        <name>Zn(2+)</name>
        <dbReference type="ChEBI" id="CHEBI:29105"/>
    </cofactor>
    <text evidence="3">Binds 1 zinc ion per subunit.</text>
</comment>
<dbReference type="GO" id="GO:0005737">
    <property type="term" value="C:cytoplasm"/>
    <property type="evidence" value="ECO:0007669"/>
    <property type="project" value="UniProtKB-SubCell"/>
</dbReference>
<dbReference type="EC" id="3.6.1.-" evidence="3"/>
<evidence type="ECO:0000256" key="4">
    <source>
        <dbReference type="SAM" id="MobiDB-lite"/>
    </source>
</evidence>
<dbReference type="NCBIfam" id="TIGR00157">
    <property type="entry name" value="ribosome small subunit-dependent GTPase A"/>
    <property type="match status" value="1"/>
</dbReference>
<dbReference type="AlphaFoldDB" id="A0A367CDX0"/>
<dbReference type="CDD" id="cd01854">
    <property type="entry name" value="YjeQ_EngC"/>
    <property type="match status" value="1"/>
</dbReference>
<dbReference type="Pfam" id="PF03193">
    <property type="entry name" value="RsgA_GTPase"/>
    <property type="match status" value="1"/>
</dbReference>
<keyword evidence="3" id="KW-0963">Cytoplasm</keyword>
<feature type="domain" description="EngC GTPase" evidence="5">
    <location>
        <begin position="106"/>
        <end position="255"/>
    </location>
</feature>
<organism evidence="7 8">
    <name type="scientific">Enterococcus durans</name>
    <dbReference type="NCBI Taxonomy" id="53345"/>
    <lineage>
        <taxon>Bacteria</taxon>
        <taxon>Bacillati</taxon>
        <taxon>Bacillota</taxon>
        <taxon>Bacilli</taxon>
        <taxon>Lactobacillales</taxon>
        <taxon>Enterococcaceae</taxon>
        <taxon>Enterococcus</taxon>
    </lineage>
</organism>
<accession>A0A367CDX0</accession>
<feature type="region of interest" description="Disordered" evidence="4">
    <location>
        <begin position="329"/>
        <end position="351"/>
    </location>
</feature>
<keyword evidence="1 3" id="KW-0547">Nucleotide-binding</keyword>
<dbReference type="InterPro" id="IPR010914">
    <property type="entry name" value="RsgA_GTPase_dom"/>
</dbReference>
<comment type="function">
    <text evidence="3">One of several proteins that assist in the late maturation steps of the functional core of the 30S ribosomal subunit. Helps release RbfA from mature subunits. May play a role in the assembly of ribosomal proteins into the subunit. Circularly permuted GTPase that catalyzes slow GTP hydrolysis, GTPase activity is stimulated by the 30S ribosomal subunit.</text>
</comment>
<feature type="domain" description="CP-type G" evidence="6">
    <location>
        <begin position="98"/>
        <end position="257"/>
    </location>
</feature>
<dbReference type="GO" id="GO:0042274">
    <property type="term" value="P:ribosomal small subunit biogenesis"/>
    <property type="evidence" value="ECO:0007669"/>
    <property type="project" value="UniProtKB-UniRule"/>
</dbReference>
<dbReference type="PROSITE" id="PS51721">
    <property type="entry name" value="G_CP"/>
    <property type="match status" value="1"/>
</dbReference>
<comment type="subcellular location">
    <subcellularLocation>
        <location evidence="3">Cytoplasm</location>
    </subcellularLocation>
</comment>
<dbReference type="GO" id="GO:0046872">
    <property type="term" value="F:metal ion binding"/>
    <property type="evidence" value="ECO:0007669"/>
    <property type="project" value="UniProtKB-KW"/>
</dbReference>
<evidence type="ECO:0000256" key="3">
    <source>
        <dbReference type="HAMAP-Rule" id="MF_01820"/>
    </source>
</evidence>
<keyword evidence="2 3" id="KW-0342">GTP-binding</keyword>
<dbReference type="GO" id="GO:0003924">
    <property type="term" value="F:GTPase activity"/>
    <property type="evidence" value="ECO:0007669"/>
    <property type="project" value="UniProtKB-UniRule"/>
</dbReference>
<keyword evidence="3" id="KW-0479">Metal-binding</keyword>
<keyword evidence="3" id="KW-0378">Hydrolase</keyword>
<feature type="binding site" evidence="3">
    <location>
        <position position="292"/>
    </location>
    <ligand>
        <name>Zn(2+)</name>
        <dbReference type="ChEBI" id="CHEBI:29105"/>
    </ligand>
</feature>
<proteinExistence type="inferred from homology"/>
<dbReference type="PANTHER" id="PTHR32120">
    <property type="entry name" value="SMALL RIBOSOMAL SUBUNIT BIOGENESIS GTPASE RSGA"/>
    <property type="match status" value="1"/>
</dbReference>
<feature type="binding site" evidence="3">
    <location>
        <begin position="146"/>
        <end position="149"/>
    </location>
    <ligand>
        <name>GTP</name>
        <dbReference type="ChEBI" id="CHEBI:37565"/>
    </ligand>
</feature>
<dbReference type="HAMAP" id="MF_01820">
    <property type="entry name" value="GTPase_RsgA"/>
    <property type="match status" value="1"/>
</dbReference>
<keyword evidence="3" id="KW-0694">RNA-binding</keyword>
<evidence type="ECO:0000256" key="1">
    <source>
        <dbReference type="ARBA" id="ARBA00022741"/>
    </source>
</evidence>
<dbReference type="GO" id="GO:0019843">
    <property type="term" value="F:rRNA binding"/>
    <property type="evidence" value="ECO:0007669"/>
    <property type="project" value="UniProtKB-KW"/>
</dbReference>
<comment type="subunit">
    <text evidence="3">Monomer. Associates with 30S ribosomal subunit, binds 16S rRNA.</text>
</comment>
<keyword evidence="3" id="KW-0862">Zinc</keyword>
<keyword evidence="3" id="KW-0699">rRNA-binding</keyword>
<feature type="binding site" evidence="3">
    <location>
        <position position="285"/>
    </location>
    <ligand>
        <name>Zn(2+)</name>
        <dbReference type="ChEBI" id="CHEBI:29105"/>
    </ligand>
</feature>
<sequence>MINDYGLAVYEKKMKLDTNAISHIGRIIENHSFSFTVFFDNHQYTNVKMSGKCANKLILMKRNVAIGDFVQLSLEQENLIILDVLPEYTKISKKVSSNKTREQLLATNIDVVLITIACDQKFSLGLLERYLLAFSSSEFKIHLLLTKSDLKERYLFISEIIASTYPELKILPVSIFDKNLDEKLLPLIKSSTVVFIGASGSGKSSLINLLMRDNLQKVNEVKKKDHKGKHTTTNSVILPLSINDSSYLIDTPGIKSIDLWDKSDNDIFSDIQTLEKHCKYNNCTHQKGQTDCAILQAIELGLLDKKRFDRYISFQKEVDRRKERTFEDRMKNNRAIKNRQNLKRKSKKNFK</sequence>
<dbReference type="InterPro" id="IPR030378">
    <property type="entry name" value="G_CP_dom"/>
</dbReference>
<dbReference type="RefSeq" id="WP_113845623.1">
    <property type="nucleotide sequence ID" value="NZ_LEPB01000004.1"/>
</dbReference>
<dbReference type="PROSITE" id="PS50936">
    <property type="entry name" value="ENGC_GTPASE"/>
    <property type="match status" value="1"/>
</dbReference>
<protein>
    <recommendedName>
        <fullName evidence="3">Small ribosomal subunit biogenesis GTPase RsgA</fullName>
        <ecNumber evidence="3">3.6.1.-</ecNumber>
    </recommendedName>
</protein>
<evidence type="ECO:0000259" key="5">
    <source>
        <dbReference type="PROSITE" id="PS50936"/>
    </source>
</evidence>
<dbReference type="Gene3D" id="1.10.40.50">
    <property type="entry name" value="Probable gtpase engc, domain 3"/>
    <property type="match status" value="1"/>
</dbReference>
<dbReference type="Gene3D" id="3.40.50.300">
    <property type="entry name" value="P-loop containing nucleotide triphosphate hydrolases"/>
    <property type="match status" value="1"/>
</dbReference>
<keyword evidence="3" id="KW-0690">Ribosome biogenesis</keyword>
<dbReference type="EMBL" id="LEPB01000004">
    <property type="protein sequence ID" value="RCA10676.1"/>
    <property type="molecule type" value="Genomic_DNA"/>
</dbReference>
<gene>
    <name evidence="3" type="primary">rsgA</name>
    <name evidence="7" type="ORF">EA71_01428</name>
</gene>
<dbReference type="SUPFAM" id="SSF52540">
    <property type="entry name" value="P-loop containing nucleoside triphosphate hydrolases"/>
    <property type="match status" value="1"/>
</dbReference>
<name>A0A367CDX0_9ENTE</name>
<feature type="binding site" evidence="3">
    <location>
        <position position="278"/>
    </location>
    <ligand>
        <name>Zn(2+)</name>
        <dbReference type="ChEBI" id="CHEBI:29105"/>
    </ligand>
</feature>
<dbReference type="InterPro" id="IPR027417">
    <property type="entry name" value="P-loop_NTPase"/>
</dbReference>
<feature type="compositionally biased region" description="Basic residues" evidence="4">
    <location>
        <begin position="332"/>
        <end position="351"/>
    </location>
</feature>
<reference evidence="7 8" key="1">
    <citation type="submission" date="2015-06" db="EMBL/GenBank/DDBJ databases">
        <title>The Genome Sequence of Enterococcus durans 4EA1.</title>
        <authorList>
            <consortium name="The Broad Institute Genomics Platform"/>
            <consortium name="The Broad Institute Genome Sequencing Center for Infectious Disease"/>
            <person name="Earl A.M."/>
            <person name="Van Tyne D."/>
            <person name="Lebreton F."/>
            <person name="Saavedra J.T."/>
            <person name="Gilmore M.S."/>
            <person name="Manson Mcguire A."/>
            <person name="Clock S."/>
            <person name="Crupain M."/>
            <person name="Rangan U."/>
            <person name="Young S."/>
            <person name="Abouelleil A."/>
            <person name="Cao P."/>
            <person name="Chapman S.B."/>
            <person name="Griggs A."/>
            <person name="Priest M."/>
            <person name="Shea T."/>
            <person name="Wortman J."/>
            <person name="Nusbaum C."/>
            <person name="Birren B."/>
        </authorList>
    </citation>
    <scope>NUCLEOTIDE SEQUENCE [LARGE SCALE GENOMIC DNA]</scope>
    <source>
        <strain evidence="7 8">4EA1</strain>
    </source>
</reference>
<dbReference type="GO" id="GO:0005525">
    <property type="term" value="F:GTP binding"/>
    <property type="evidence" value="ECO:0007669"/>
    <property type="project" value="UniProtKB-UniRule"/>
</dbReference>
<evidence type="ECO:0000259" key="6">
    <source>
        <dbReference type="PROSITE" id="PS51721"/>
    </source>
</evidence>
<evidence type="ECO:0000313" key="8">
    <source>
        <dbReference type="Proteomes" id="UP000252797"/>
    </source>
</evidence>
<evidence type="ECO:0000313" key="7">
    <source>
        <dbReference type="EMBL" id="RCA10676.1"/>
    </source>
</evidence>
<evidence type="ECO:0000256" key="2">
    <source>
        <dbReference type="ARBA" id="ARBA00023134"/>
    </source>
</evidence>
<dbReference type="Proteomes" id="UP000252797">
    <property type="component" value="Unassembled WGS sequence"/>
</dbReference>
<dbReference type="InterPro" id="IPR004881">
    <property type="entry name" value="Ribosome_biogen_GTPase_RsgA"/>
</dbReference>
<feature type="binding site" evidence="3">
    <location>
        <position position="283"/>
    </location>
    <ligand>
        <name>Zn(2+)</name>
        <dbReference type="ChEBI" id="CHEBI:29105"/>
    </ligand>
</feature>
<comment type="caution">
    <text evidence="7">The sequence shown here is derived from an EMBL/GenBank/DDBJ whole genome shotgun (WGS) entry which is preliminary data.</text>
</comment>
<feature type="binding site" evidence="3">
    <location>
        <begin position="197"/>
        <end position="205"/>
    </location>
    <ligand>
        <name>GTP</name>
        <dbReference type="ChEBI" id="CHEBI:37565"/>
    </ligand>
</feature>
<comment type="similarity">
    <text evidence="3">Belongs to the TRAFAC class YlqF/YawG GTPase family. RsgA subfamily.</text>
</comment>